<dbReference type="Pfam" id="PF00293">
    <property type="entry name" value="NUDIX"/>
    <property type="match status" value="1"/>
</dbReference>
<dbReference type="PRINTS" id="PR00502">
    <property type="entry name" value="NUDIXFAMILY"/>
</dbReference>
<proteinExistence type="inferred from homology"/>
<dbReference type="RefSeq" id="WP_200272459.1">
    <property type="nucleotide sequence ID" value="NZ_JAENIJ010000029.1"/>
</dbReference>
<comment type="caution">
    <text evidence="5">The sequence shown here is derived from an EMBL/GenBank/DDBJ whole genome shotgun (WGS) entry which is preliminary data.</text>
</comment>
<sequence>MVRFRQNVAALMVRPDGTLLICERLNVPGAWQFPQGGVDAGETLEEALFREVREEIGLLPTDYEVVSQRSGYRYLYPEEVRAKKLQKHGNHGQEQTYFLCHLKNPGAKINVDQKPREFRGYRWIEPLEFDLDWLPAFKRDVYREVMRDFFEVEV</sequence>
<dbReference type="InterPro" id="IPR015797">
    <property type="entry name" value="NUDIX_hydrolase-like_dom_sf"/>
</dbReference>
<gene>
    <name evidence="5" type="ORF">JIN85_15730</name>
</gene>
<dbReference type="EMBL" id="JAENIJ010000029">
    <property type="protein sequence ID" value="MBK1883868.1"/>
    <property type="molecule type" value="Genomic_DNA"/>
</dbReference>
<dbReference type="GO" id="GO:0016787">
    <property type="term" value="F:hydrolase activity"/>
    <property type="evidence" value="ECO:0007669"/>
    <property type="project" value="UniProtKB-KW"/>
</dbReference>
<dbReference type="PANTHER" id="PTHR43046:SF14">
    <property type="entry name" value="MUTT_NUDIX FAMILY PROTEIN"/>
    <property type="match status" value="1"/>
</dbReference>
<evidence type="ECO:0000256" key="2">
    <source>
        <dbReference type="ARBA" id="ARBA00022801"/>
    </source>
</evidence>
<dbReference type="Gene3D" id="3.90.79.10">
    <property type="entry name" value="Nucleoside Triphosphate Pyrophosphohydrolase"/>
    <property type="match status" value="1"/>
</dbReference>
<keyword evidence="2 3" id="KW-0378">Hydrolase</keyword>
<protein>
    <submittedName>
        <fullName evidence="5">NUDIX domain-containing protein</fullName>
    </submittedName>
</protein>
<dbReference type="InterPro" id="IPR020476">
    <property type="entry name" value="Nudix_hydrolase"/>
</dbReference>
<dbReference type="PANTHER" id="PTHR43046">
    <property type="entry name" value="GDP-MANNOSE MANNOSYL HYDROLASE"/>
    <property type="match status" value="1"/>
</dbReference>
<dbReference type="InterPro" id="IPR020084">
    <property type="entry name" value="NUDIX_hydrolase_CS"/>
</dbReference>
<evidence type="ECO:0000256" key="3">
    <source>
        <dbReference type="RuleBase" id="RU003476"/>
    </source>
</evidence>
<dbReference type="Proteomes" id="UP000603141">
    <property type="component" value="Unassembled WGS sequence"/>
</dbReference>
<name>A0A934VXH9_9BACT</name>
<accession>A0A934VXH9</accession>
<comment type="cofactor">
    <cofactor evidence="1">
        <name>Mg(2+)</name>
        <dbReference type="ChEBI" id="CHEBI:18420"/>
    </cofactor>
</comment>
<evidence type="ECO:0000313" key="6">
    <source>
        <dbReference type="Proteomes" id="UP000603141"/>
    </source>
</evidence>
<dbReference type="InterPro" id="IPR000086">
    <property type="entry name" value="NUDIX_hydrolase_dom"/>
</dbReference>
<reference evidence="5" key="1">
    <citation type="submission" date="2021-01" db="EMBL/GenBank/DDBJ databases">
        <title>Modified the classification status of verrucomicrobia.</title>
        <authorList>
            <person name="Feng X."/>
        </authorList>
    </citation>
    <scope>NUCLEOTIDE SEQUENCE</scope>
    <source>
        <strain evidence="5">KCTC 22041</strain>
    </source>
</reference>
<dbReference type="PROSITE" id="PS51462">
    <property type="entry name" value="NUDIX"/>
    <property type="match status" value="1"/>
</dbReference>
<evidence type="ECO:0000313" key="5">
    <source>
        <dbReference type="EMBL" id="MBK1883868.1"/>
    </source>
</evidence>
<feature type="domain" description="Nudix hydrolase" evidence="4">
    <location>
        <begin position="3"/>
        <end position="147"/>
    </location>
</feature>
<evidence type="ECO:0000259" key="4">
    <source>
        <dbReference type="PROSITE" id="PS51462"/>
    </source>
</evidence>
<keyword evidence="6" id="KW-1185">Reference proteome</keyword>
<evidence type="ECO:0000256" key="1">
    <source>
        <dbReference type="ARBA" id="ARBA00001946"/>
    </source>
</evidence>
<dbReference type="AlphaFoldDB" id="A0A934VXH9"/>
<comment type="similarity">
    <text evidence="3">Belongs to the Nudix hydrolase family.</text>
</comment>
<dbReference type="PROSITE" id="PS00893">
    <property type="entry name" value="NUDIX_BOX"/>
    <property type="match status" value="1"/>
</dbReference>
<organism evidence="5 6">
    <name type="scientific">Luteolibacter pohnpeiensis</name>
    <dbReference type="NCBI Taxonomy" id="454153"/>
    <lineage>
        <taxon>Bacteria</taxon>
        <taxon>Pseudomonadati</taxon>
        <taxon>Verrucomicrobiota</taxon>
        <taxon>Verrucomicrobiia</taxon>
        <taxon>Verrucomicrobiales</taxon>
        <taxon>Verrucomicrobiaceae</taxon>
        <taxon>Luteolibacter</taxon>
    </lineage>
</organism>
<dbReference type="SUPFAM" id="SSF55811">
    <property type="entry name" value="Nudix"/>
    <property type="match status" value="1"/>
</dbReference>